<feature type="transmembrane region" description="Helical" evidence="1">
    <location>
        <begin position="60"/>
        <end position="81"/>
    </location>
</feature>
<feature type="transmembrane region" description="Helical" evidence="1">
    <location>
        <begin position="224"/>
        <end position="242"/>
    </location>
</feature>
<feature type="transmembrane region" description="Helical" evidence="1">
    <location>
        <begin position="139"/>
        <end position="166"/>
    </location>
</feature>
<dbReference type="EMBL" id="BOOU01000068">
    <property type="protein sequence ID" value="GII80095.1"/>
    <property type="molecule type" value="Genomic_DNA"/>
</dbReference>
<dbReference type="Proteomes" id="UP000655287">
    <property type="component" value="Unassembled WGS sequence"/>
</dbReference>
<dbReference type="PROSITE" id="PS51257">
    <property type="entry name" value="PROKAR_LIPOPROTEIN"/>
    <property type="match status" value="1"/>
</dbReference>
<feature type="transmembrane region" description="Helical" evidence="1">
    <location>
        <begin position="21"/>
        <end position="40"/>
    </location>
</feature>
<name>A0A919R8E7_9ACTN</name>
<protein>
    <submittedName>
        <fullName evidence="2">ABC transporter permease</fullName>
    </submittedName>
</protein>
<reference evidence="2" key="1">
    <citation type="submission" date="2021-01" db="EMBL/GenBank/DDBJ databases">
        <title>Whole genome shotgun sequence of Sphaerisporangium rufum NBRC 109079.</title>
        <authorList>
            <person name="Komaki H."/>
            <person name="Tamura T."/>
        </authorList>
    </citation>
    <scope>NUCLEOTIDE SEQUENCE</scope>
    <source>
        <strain evidence="2">NBRC 109079</strain>
    </source>
</reference>
<dbReference type="PANTHER" id="PTHR36832">
    <property type="entry name" value="SLR1174 PROTEIN-RELATED"/>
    <property type="match status" value="1"/>
</dbReference>
<comment type="caution">
    <text evidence="2">The sequence shown here is derived from an EMBL/GenBank/DDBJ whole genome shotgun (WGS) entry which is preliminary data.</text>
</comment>
<dbReference type="PANTHER" id="PTHR36832:SF2">
    <property type="entry name" value="INTEGRAL MEMBRANE PROTEIN"/>
    <property type="match status" value="1"/>
</dbReference>
<accession>A0A919R8E7</accession>
<keyword evidence="1" id="KW-0812">Transmembrane</keyword>
<gene>
    <name evidence="2" type="ORF">Sru01_50770</name>
</gene>
<sequence length="258" mass="27060">MKVYLAIARVTARSVLAYRGAYALGIAGSCFQLLATTALWTALLAGGASIGGFDLPEMKAYLLVGFATGLIGTLVGDWVLANRIRDGQVALDLVKPIDTQKVFFAQNCGGLGLEIVFIAVVSGVFVLLAGPMPGPADGWLFAASLAFVLPIRFGITFLTTMLVFWTENHHGVVWARDGVAAVLSGAIVPLAMMPGWLQSAAAVLPFAGLTSTPALIYLGKAPNPGLLIAIQAGWAVALWYLARFAFRGASRQITIHGG</sequence>
<organism evidence="2 3">
    <name type="scientific">Sphaerisporangium rufum</name>
    <dbReference type="NCBI Taxonomy" id="1381558"/>
    <lineage>
        <taxon>Bacteria</taxon>
        <taxon>Bacillati</taxon>
        <taxon>Actinomycetota</taxon>
        <taxon>Actinomycetes</taxon>
        <taxon>Streptosporangiales</taxon>
        <taxon>Streptosporangiaceae</taxon>
        <taxon>Sphaerisporangium</taxon>
    </lineage>
</organism>
<keyword evidence="1" id="KW-0472">Membrane</keyword>
<evidence type="ECO:0000256" key="1">
    <source>
        <dbReference type="SAM" id="Phobius"/>
    </source>
</evidence>
<feature type="transmembrane region" description="Helical" evidence="1">
    <location>
        <begin position="102"/>
        <end position="127"/>
    </location>
</feature>
<dbReference type="InterPro" id="IPR010390">
    <property type="entry name" value="ABC-2_transporter-like"/>
</dbReference>
<feature type="transmembrane region" description="Helical" evidence="1">
    <location>
        <begin position="178"/>
        <end position="204"/>
    </location>
</feature>
<dbReference type="Pfam" id="PF06182">
    <property type="entry name" value="ABC2_membrane_6"/>
    <property type="match status" value="1"/>
</dbReference>
<proteinExistence type="predicted"/>
<keyword evidence="3" id="KW-1185">Reference proteome</keyword>
<evidence type="ECO:0000313" key="3">
    <source>
        <dbReference type="Proteomes" id="UP000655287"/>
    </source>
</evidence>
<evidence type="ECO:0000313" key="2">
    <source>
        <dbReference type="EMBL" id="GII80095.1"/>
    </source>
</evidence>
<dbReference type="RefSeq" id="WP_203990402.1">
    <property type="nucleotide sequence ID" value="NZ_BOOU01000068.1"/>
</dbReference>
<keyword evidence="1" id="KW-1133">Transmembrane helix</keyword>
<dbReference type="AlphaFoldDB" id="A0A919R8E7"/>